<dbReference type="NCBIfam" id="TIGR00830">
    <property type="entry name" value="PTBA"/>
    <property type="match status" value="1"/>
</dbReference>
<evidence type="ECO:0000256" key="9">
    <source>
        <dbReference type="ARBA" id="ARBA00022989"/>
    </source>
</evidence>
<keyword evidence="17" id="KW-1185">Reference proteome</keyword>
<keyword evidence="10 12" id="KW-0472">Membrane</keyword>
<dbReference type="NCBIfam" id="TIGR01995">
    <property type="entry name" value="PTS-II-ABC-beta"/>
    <property type="match status" value="1"/>
</dbReference>
<organism evidence="16 17">
    <name type="scientific">Enterocloster lavalensis</name>
    <dbReference type="NCBI Taxonomy" id="460384"/>
    <lineage>
        <taxon>Bacteria</taxon>
        <taxon>Bacillati</taxon>
        <taxon>Bacillota</taxon>
        <taxon>Clostridia</taxon>
        <taxon>Lachnospirales</taxon>
        <taxon>Lachnospiraceae</taxon>
        <taxon>Enterocloster</taxon>
    </lineage>
</organism>
<evidence type="ECO:0000256" key="5">
    <source>
        <dbReference type="ARBA" id="ARBA00022679"/>
    </source>
</evidence>
<evidence type="ECO:0000256" key="8">
    <source>
        <dbReference type="ARBA" id="ARBA00022777"/>
    </source>
</evidence>
<dbReference type="GO" id="GO:0005886">
    <property type="term" value="C:plasma membrane"/>
    <property type="evidence" value="ECO:0007669"/>
    <property type="project" value="UniProtKB-SubCell"/>
</dbReference>
<evidence type="ECO:0000256" key="3">
    <source>
        <dbReference type="ARBA" id="ARBA00022475"/>
    </source>
</evidence>
<keyword evidence="5" id="KW-0808">Transferase</keyword>
<keyword evidence="6" id="KW-0598">Phosphotransferase system</keyword>
<dbReference type="PROSITE" id="PS51093">
    <property type="entry name" value="PTS_EIIA_TYPE_1"/>
    <property type="match status" value="1"/>
</dbReference>
<keyword evidence="7 12" id="KW-0812">Transmembrane</keyword>
<reference evidence="17" key="1">
    <citation type="submission" date="2016-10" db="EMBL/GenBank/DDBJ databases">
        <authorList>
            <person name="Varghese N."/>
            <person name="Submissions S."/>
        </authorList>
    </citation>
    <scope>NUCLEOTIDE SEQUENCE [LARGE SCALE GENOMIC DNA]</scope>
    <source>
        <strain evidence="17">NLAE-zl-G277</strain>
    </source>
</reference>
<evidence type="ECO:0000256" key="11">
    <source>
        <dbReference type="PROSITE-ProRule" id="PRU00421"/>
    </source>
</evidence>
<dbReference type="Proteomes" id="UP000198508">
    <property type="component" value="Unassembled WGS sequence"/>
</dbReference>
<feature type="transmembrane region" description="Helical" evidence="12">
    <location>
        <begin position="418"/>
        <end position="442"/>
    </location>
</feature>
<evidence type="ECO:0000259" key="13">
    <source>
        <dbReference type="PROSITE" id="PS51093"/>
    </source>
</evidence>
<dbReference type="PANTHER" id="PTHR30175:SF1">
    <property type="entry name" value="PTS SYSTEM ARBUTIN-, CELLOBIOSE-, AND SALICIN-SPECIFIC EIIBC COMPONENT-RELATED"/>
    <property type="match status" value="1"/>
</dbReference>
<evidence type="ECO:0000256" key="6">
    <source>
        <dbReference type="ARBA" id="ARBA00022683"/>
    </source>
</evidence>
<evidence type="ECO:0000313" key="16">
    <source>
        <dbReference type="EMBL" id="SEU07114.1"/>
    </source>
</evidence>
<dbReference type="CDD" id="cd00212">
    <property type="entry name" value="PTS_IIB_glc"/>
    <property type="match status" value="1"/>
</dbReference>
<dbReference type="GO" id="GO:0015771">
    <property type="term" value="P:trehalose transport"/>
    <property type="evidence" value="ECO:0007669"/>
    <property type="project" value="TreeGrafter"/>
</dbReference>
<dbReference type="Pfam" id="PF00358">
    <property type="entry name" value="PTS_EIIA_1"/>
    <property type="match status" value="1"/>
</dbReference>
<dbReference type="EMBL" id="FOIM01000028">
    <property type="protein sequence ID" value="SEU07114.1"/>
    <property type="molecule type" value="Genomic_DNA"/>
</dbReference>
<dbReference type="Pfam" id="PF02378">
    <property type="entry name" value="PTS_EIIC"/>
    <property type="match status" value="1"/>
</dbReference>
<dbReference type="AlphaFoldDB" id="A0A1I0JAS8"/>
<dbReference type="FunFam" id="2.70.70.10:FF:000001">
    <property type="entry name" value="PTS system glucose-specific IIA component"/>
    <property type="match status" value="1"/>
</dbReference>
<keyword evidence="2" id="KW-0813">Transport</keyword>
<protein>
    <submittedName>
        <fullName evidence="16">PTS system, beta-glucosides-specific IIC component</fullName>
    </submittedName>
</protein>
<dbReference type="InterPro" id="IPR003352">
    <property type="entry name" value="PTS_EIIC"/>
</dbReference>
<accession>A0A1I0JAS8</accession>
<dbReference type="PROSITE" id="PS51098">
    <property type="entry name" value="PTS_EIIB_TYPE_1"/>
    <property type="match status" value="1"/>
</dbReference>
<dbReference type="InterPro" id="IPR011297">
    <property type="entry name" value="PTS_IIABC_b_glu"/>
</dbReference>
<feature type="domain" description="PTS EIIC type-1" evidence="15">
    <location>
        <begin position="95"/>
        <end position="452"/>
    </location>
</feature>
<dbReference type="STRING" id="460384.SAMN05216313_12815"/>
<feature type="transmembrane region" description="Helical" evidence="12">
    <location>
        <begin position="379"/>
        <end position="398"/>
    </location>
</feature>
<dbReference type="InterPro" id="IPR011055">
    <property type="entry name" value="Dup_hybrid_motif"/>
</dbReference>
<evidence type="ECO:0000256" key="2">
    <source>
        <dbReference type="ARBA" id="ARBA00022448"/>
    </source>
</evidence>
<feature type="transmembrane region" description="Helical" evidence="12">
    <location>
        <begin position="206"/>
        <end position="227"/>
    </location>
</feature>
<dbReference type="PANTHER" id="PTHR30175">
    <property type="entry name" value="PHOSPHOTRANSFERASE SYSTEM TRANSPORT PROTEIN"/>
    <property type="match status" value="1"/>
</dbReference>
<evidence type="ECO:0000259" key="14">
    <source>
        <dbReference type="PROSITE" id="PS51098"/>
    </source>
</evidence>
<feature type="domain" description="PTS EIIA type-1" evidence="13">
    <location>
        <begin position="514"/>
        <end position="618"/>
    </location>
</feature>
<dbReference type="GO" id="GO:0008982">
    <property type="term" value="F:protein-N(PI)-phosphohistidine-sugar phosphotransferase activity"/>
    <property type="evidence" value="ECO:0007669"/>
    <property type="project" value="InterPro"/>
</dbReference>
<evidence type="ECO:0000256" key="4">
    <source>
        <dbReference type="ARBA" id="ARBA00022597"/>
    </source>
</evidence>
<dbReference type="InterPro" id="IPR001996">
    <property type="entry name" value="PTS_IIB_1"/>
</dbReference>
<dbReference type="InterPro" id="IPR050558">
    <property type="entry name" value="PTS_Sugar-Specific_Components"/>
</dbReference>
<evidence type="ECO:0000313" key="17">
    <source>
        <dbReference type="Proteomes" id="UP000198508"/>
    </source>
</evidence>
<feature type="active site" description="Phosphocysteine intermediate; for EIIB activity" evidence="11">
    <location>
        <position position="26"/>
    </location>
</feature>
<dbReference type="SUPFAM" id="SSF55604">
    <property type="entry name" value="Glucose permease domain IIB"/>
    <property type="match status" value="1"/>
</dbReference>
<dbReference type="FunFam" id="3.30.1360.60:FF:000001">
    <property type="entry name" value="PTS system glucose-specific IIBC component PtsG"/>
    <property type="match status" value="1"/>
</dbReference>
<keyword evidence="3" id="KW-1003">Cell membrane</keyword>
<dbReference type="PROSITE" id="PS51103">
    <property type="entry name" value="PTS_EIIC_TYPE_1"/>
    <property type="match status" value="1"/>
</dbReference>
<dbReference type="SUPFAM" id="SSF51261">
    <property type="entry name" value="Duplicated hybrid motif"/>
    <property type="match status" value="1"/>
</dbReference>
<keyword evidence="8" id="KW-0418">Kinase</keyword>
<dbReference type="RefSeq" id="WP_092368620.1">
    <property type="nucleotide sequence ID" value="NZ_DAINWJ010000180.1"/>
</dbReference>
<dbReference type="InterPro" id="IPR036878">
    <property type="entry name" value="Glu_permease_IIB"/>
</dbReference>
<feature type="transmembrane region" description="Helical" evidence="12">
    <location>
        <begin position="269"/>
        <end position="288"/>
    </location>
</feature>
<feature type="transmembrane region" description="Helical" evidence="12">
    <location>
        <begin position="140"/>
        <end position="161"/>
    </location>
</feature>
<dbReference type="Gene3D" id="2.70.70.10">
    <property type="entry name" value="Glucose Permease (Domain IIA)"/>
    <property type="match status" value="1"/>
</dbReference>
<dbReference type="InterPro" id="IPR013013">
    <property type="entry name" value="PTS_EIIC_1"/>
</dbReference>
<proteinExistence type="predicted"/>
<evidence type="ECO:0000259" key="15">
    <source>
        <dbReference type="PROSITE" id="PS51103"/>
    </source>
</evidence>
<dbReference type="GeneID" id="93279976"/>
<dbReference type="PROSITE" id="PS01035">
    <property type="entry name" value="PTS_EIIB_TYPE_1_CYS"/>
    <property type="match status" value="1"/>
</dbReference>
<dbReference type="Pfam" id="PF00367">
    <property type="entry name" value="PTS_EIIB"/>
    <property type="match status" value="1"/>
</dbReference>
<dbReference type="Gene3D" id="3.30.1360.60">
    <property type="entry name" value="Glucose permease domain IIB"/>
    <property type="match status" value="1"/>
</dbReference>
<name>A0A1I0JAS8_9FIRM</name>
<evidence type="ECO:0000256" key="12">
    <source>
        <dbReference type="SAM" id="Phobius"/>
    </source>
</evidence>
<dbReference type="InterPro" id="IPR001127">
    <property type="entry name" value="PTS_EIIA_1_perm"/>
</dbReference>
<keyword evidence="4" id="KW-0762">Sugar transport</keyword>
<keyword evidence="9 12" id="KW-1133">Transmembrane helix</keyword>
<evidence type="ECO:0000256" key="1">
    <source>
        <dbReference type="ARBA" id="ARBA00004651"/>
    </source>
</evidence>
<feature type="domain" description="PTS EIIB type-1" evidence="14">
    <location>
        <begin position="4"/>
        <end position="86"/>
    </location>
</feature>
<dbReference type="GO" id="GO:0016301">
    <property type="term" value="F:kinase activity"/>
    <property type="evidence" value="ECO:0007669"/>
    <property type="project" value="UniProtKB-KW"/>
</dbReference>
<feature type="transmembrane region" description="Helical" evidence="12">
    <location>
        <begin position="239"/>
        <end position="263"/>
    </location>
</feature>
<evidence type="ECO:0000256" key="7">
    <source>
        <dbReference type="ARBA" id="ARBA00022692"/>
    </source>
</evidence>
<feature type="transmembrane region" description="Helical" evidence="12">
    <location>
        <begin position="320"/>
        <end position="341"/>
    </location>
</feature>
<dbReference type="InterPro" id="IPR018113">
    <property type="entry name" value="PTrfase_EIIB_Cys"/>
</dbReference>
<dbReference type="GO" id="GO:0009401">
    <property type="term" value="P:phosphoenolpyruvate-dependent sugar phosphotransferase system"/>
    <property type="evidence" value="ECO:0007669"/>
    <property type="project" value="UniProtKB-KW"/>
</dbReference>
<evidence type="ECO:0000256" key="10">
    <source>
        <dbReference type="ARBA" id="ARBA00023136"/>
    </source>
</evidence>
<feature type="transmembrane region" description="Helical" evidence="12">
    <location>
        <begin position="173"/>
        <end position="194"/>
    </location>
</feature>
<feature type="transmembrane region" description="Helical" evidence="12">
    <location>
        <begin position="100"/>
        <end position="120"/>
    </location>
</feature>
<sequence length="645" mass="68248">MNVNQLAEAILKEVGGKGNIKELFHCVTRLRFYLKDRSVIDAERIKKLDGVLGVQFQTEQLQIIIGNDVENVYNAMINKVGFVMDDVTAEKKQKMRIGGLFETISAIILPVIPVMAGTGILKGVITIMTSYLGFEAASDLIQMLTIAADVVFYFMPFFIAWSAAKRFKTDTALALALAGCLLYPTMTAGLAGGLSPMHLFGLPIPFVKYAASSIPIIFSVWVLKYVYDFVDIHVPQMLRLVFTPMIVILIMCPITLGVTGPIANYLSKGIAAFFVGLFAFSPILAGLVIGATRSLLVFTGMHLSLGAVCMQNLAQYGYDVILPVNTMGTLAIVGVCFGVWIKAKKQENKSIAMSAFVSSFIGITEPGIYGVLLKFKNALIADIIAGAVAGAFVAFFGGRSSAYVNSCILSLPVFVGPGFVYVCIGMVIAFVLGAVLVCVLGVNEGESGKMMTAGKAAAGTAGTAAVTAGNPAAESAGKVAAVREAAGSAEAAGLVQTVCSPMDGELIPMSQVEDKVFSSETLGKGVAIVPENGTVSAPFDGTVTTVYASKHAIGLTSDQGMECIIHIGLDTVNLKGKYFDIKVKDGQKVKRGDLLAQVDIDSIRKEGYSLTTPVIVANTSAYLDVFANQETGRVSRGTTVVTAIR</sequence>
<gene>
    <name evidence="16" type="ORF">SAMN05216313_12815</name>
</gene>
<comment type="subcellular location">
    <subcellularLocation>
        <location evidence="1">Cell membrane</location>
        <topology evidence="1">Multi-pass membrane protein</topology>
    </subcellularLocation>
</comment>
<dbReference type="GO" id="GO:0090589">
    <property type="term" value="F:protein-phosphocysteine-trehalose phosphotransferase system transporter activity"/>
    <property type="evidence" value="ECO:0007669"/>
    <property type="project" value="TreeGrafter"/>
</dbReference>